<sequence length="242" mass="26706">MIGYHYIWLFWALAFLLAFIVIYGSFREHRTLMLRAALGTAPFGLSEPLFVPAYWSPPSLFDLAQRTGFDLESIIFSFSIGGIGAVLYNLAARRVTRPVSPHGPHRFHRFALAVPVVVFLPLLTLGWNPIYPAVIAMAAGAGAAVLCRPDLGAKTIYGGLLFLALYAIFMIALRFGAPGYIEHVWNLPALSGLVPGGIPLEELLFGGAFGLYWASVYEHLTWTRPFPRAKHGFVRTDLEGRV</sequence>
<evidence type="ECO:0000256" key="4">
    <source>
        <dbReference type="ARBA" id="ARBA00022746"/>
    </source>
</evidence>
<keyword evidence="11" id="KW-1185">Reference proteome</keyword>
<feature type="transmembrane region" description="Helical" evidence="8">
    <location>
        <begin position="6"/>
        <end position="24"/>
    </location>
</feature>
<evidence type="ECO:0000256" key="3">
    <source>
        <dbReference type="ARBA" id="ARBA00022692"/>
    </source>
</evidence>
<keyword evidence="4" id="KW-0125">Carotenoid biosynthesis</keyword>
<keyword evidence="7" id="KW-0413">Isomerase</keyword>
<evidence type="ECO:0000313" key="10">
    <source>
        <dbReference type="EMBL" id="GGN46201.1"/>
    </source>
</evidence>
<organism evidence="10 11">
    <name type="scientific">Novosphingobium indicum</name>
    <dbReference type="NCBI Taxonomy" id="462949"/>
    <lineage>
        <taxon>Bacteria</taxon>
        <taxon>Pseudomonadati</taxon>
        <taxon>Pseudomonadota</taxon>
        <taxon>Alphaproteobacteria</taxon>
        <taxon>Sphingomonadales</taxon>
        <taxon>Sphingomonadaceae</taxon>
        <taxon>Novosphingobium</taxon>
    </lineage>
</organism>
<feature type="transmembrane region" description="Helical" evidence="8">
    <location>
        <begin position="75"/>
        <end position="95"/>
    </location>
</feature>
<feature type="transmembrane region" description="Helical" evidence="8">
    <location>
        <begin position="36"/>
        <end position="55"/>
    </location>
</feature>
<evidence type="ECO:0000256" key="5">
    <source>
        <dbReference type="ARBA" id="ARBA00022989"/>
    </source>
</evidence>
<evidence type="ECO:0000313" key="11">
    <source>
        <dbReference type="Proteomes" id="UP000605099"/>
    </source>
</evidence>
<comment type="pathway">
    <text evidence="2">Carotenoid biosynthesis.</text>
</comment>
<protein>
    <recommendedName>
        <fullName evidence="9">Lycopene cyclase domain-containing protein</fullName>
    </recommendedName>
</protein>
<reference evidence="11" key="1">
    <citation type="journal article" date="2019" name="Int. J. Syst. Evol. Microbiol.">
        <title>The Global Catalogue of Microorganisms (GCM) 10K type strain sequencing project: providing services to taxonomists for standard genome sequencing and annotation.</title>
        <authorList>
            <consortium name="The Broad Institute Genomics Platform"/>
            <consortium name="The Broad Institute Genome Sequencing Center for Infectious Disease"/>
            <person name="Wu L."/>
            <person name="Ma J."/>
        </authorList>
    </citation>
    <scope>NUCLEOTIDE SEQUENCE [LARGE SCALE GENOMIC DNA]</scope>
    <source>
        <strain evidence="11">CGMCC 1.6784</strain>
    </source>
</reference>
<dbReference type="EMBL" id="BMLK01000005">
    <property type="protein sequence ID" value="GGN46201.1"/>
    <property type="molecule type" value="Genomic_DNA"/>
</dbReference>
<dbReference type="Proteomes" id="UP000605099">
    <property type="component" value="Unassembled WGS sequence"/>
</dbReference>
<evidence type="ECO:0000256" key="8">
    <source>
        <dbReference type="SAM" id="Phobius"/>
    </source>
</evidence>
<evidence type="ECO:0000256" key="6">
    <source>
        <dbReference type="ARBA" id="ARBA00023136"/>
    </source>
</evidence>
<keyword evidence="5 8" id="KW-1133">Transmembrane helix</keyword>
<evidence type="ECO:0000256" key="2">
    <source>
        <dbReference type="ARBA" id="ARBA00004829"/>
    </source>
</evidence>
<feature type="transmembrane region" description="Helical" evidence="8">
    <location>
        <begin position="107"/>
        <end position="124"/>
    </location>
</feature>
<evidence type="ECO:0000256" key="1">
    <source>
        <dbReference type="ARBA" id="ARBA00004141"/>
    </source>
</evidence>
<dbReference type="RefSeq" id="WP_188818864.1">
    <property type="nucleotide sequence ID" value="NZ_BMLK01000005.1"/>
</dbReference>
<gene>
    <name evidence="10" type="ORF">GCM10011349_13070</name>
</gene>
<dbReference type="InterPro" id="IPR017825">
    <property type="entry name" value="Lycopene_cyclase_dom"/>
</dbReference>
<feature type="transmembrane region" description="Helical" evidence="8">
    <location>
        <begin position="159"/>
        <end position="181"/>
    </location>
</feature>
<evidence type="ECO:0000256" key="7">
    <source>
        <dbReference type="ARBA" id="ARBA00023235"/>
    </source>
</evidence>
<proteinExistence type="predicted"/>
<name>A0ABQ2JGV1_9SPHN</name>
<feature type="domain" description="Lycopene cyclase" evidence="9">
    <location>
        <begin position="128"/>
        <end position="220"/>
    </location>
</feature>
<comment type="subcellular location">
    <subcellularLocation>
        <location evidence="1">Membrane</location>
        <topology evidence="1">Multi-pass membrane protein</topology>
    </subcellularLocation>
</comment>
<keyword evidence="3 8" id="KW-0812">Transmembrane</keyword>
<comment type="caution">
    <text evidence="10">The sequence shown here is derived from an EMBL/GenBank/DDBJ whole genome shotgun (WGS) entry which is preliminary data.</text>
</comment>
<accession>A0ABQ2JGV1</accession>
<dbReference type="Pfam" id="PF18916">
    <property type="entry name" value="Lycopene_cyc"/>
    <property type="match status" value="1"/>
</dbReference>
<evidence type="ECO:0000259" key="9">
    <source>
        <dbReference type="Pfam" id="PF18916"/>
    </source>
</evidence>
<keyword evidence="6 8" id="KW-0472">Membrane</keyword>